<organism evidence="2 3">
    <name type="scientific">Jimgerdemannia flammicorona</name>
    <dbReference type="NCBI Taxonomy" id="994334"/>
    <lineage>
        <taxon>Eukaryota</taxon>
        <taxon>Fungi</taxon>
        <taxon>Fungi incertae sedis</taxon>
        <taxon>Mucoromycota</taxon>
        <taxon>Mucoromycotina</taxon>
        <taxon>Endogonomycetes</taxon>
        <taxon>Endogonales</taxon>
        <taxon>Endogonaceae</taxon>
        <taxon>Jimgerdemannia</taxon>
    </lineage>
</organism>
<accession>A0A433P991</accession>
<feature type="compositionally biased region" description="Pro residues" evidence="1">
    <location>
        <begin position="119"/>
        <end position="139"/>
    </location>
</feature>
<dbReference type="EMBL" id="RBNJ01028094">
    <property type="protein sequence ID" value="RUS14097.1"/>
    <property type="molecule type" value="Genomic_DNA"/>
</dbReference>
<evidence type="ECO:0000313" key="2">
    <source>
        <dbReference type="EMBL" id="RUS14097.1"/>
    </source>
</evidence>
<dbReference type="Proteomes" id="UP000274822">
    <property type="component" value="Unassembled WGS sequence"/>
</dbReference>
<feature type="compositionally biased region" description="Basic and acidic residues" evidence="1">
    <location>
        <begin position="166"/>
        <end position="175"/>
    </location>
</feature>
<proteinExistence type="predicted"/>
<sequence>MRRQLGVEIKEDSQMQNGTHVLAAPDYTAFLNREVQNESGQGQTAGGWSKDRGSIDRRGEFCMRKEIWFIYAPYSPCHAITSTNTRGHPSPPRTLLLLSHLSHFHSPPPRHSPHWVHSSPPPRAAWPPPRPAPPAPRPARPPRRPAYSPTPTIKQPRRQLRLVRPCGREAWEHTRHLYTQPSSS</sequence>
<dbReference type="AlphaFoldDB" id="A0A433P991"/>
<evidence type="ECO:0000256" key="1">
    <source>
        <dbReference type="SAM" id="MobiDB-lite"/>
    </source>
</evidence>
<name>A0A433P991_9FUNG</name>
<gene>
    <name evidence="2" type="ORF">BC938DRAFT_477533</name>
</gene>
<feature type="region of interest" description="Disordered" evidence="1">
    <location>
        <begin position="107"/>
        <end position="184"/>
    </location>
</feature>
<reference evidence="2 3" key="1">
    <citation type="journal article" date="2018" name="New Phytol.">
        <title>Phylogenomics of Endogonaceae and evolution of mycorrhizas within Mucoromycota.</title>
        <authorList>
            <person name="Chang Y."/>
            <person name="Desiro A."/>
            <person name="Na H."/>
            <person name="Sandor L."/>
            <person name="Lipzen A."/>
            <person name="Clum A."/>
            <person name="Barry K."/>
            <person name="Grigoriev I.V."/>
            <person name="Martin F.M."/>
            <person name="Stajich J.E."/>
            <person name="Smith M.E."/>
            <person name="Bonito G."/>
            <person name="Spatafora J.W."/>
        </authorList>
    </citation>
    <scope>NUCLEOTIDE SEQUENCE [LARGE SCALE GENOMIC DNA]</scope>
    <source>
        <strain evidence="2 3">AD002</strain>
    </source>
</reference>
<comment type="caution">
    <text evidence="2">The sequence shown here is derived from an EMBL/GenBank/DDBJ whole genome shotgun (WGS) entry which is preliminary data.</text>
</comment>
<protein>
    <submittedName>
        <fullName evidence="2">Uncharacterized protein</fullName>
    </submittedName>
</protein>
<evidence type="ECO:0000313" key="3">
    <source>
        <dbReference type="Proteomes" id="UP000274822"/>
    </source>
</evidence>
<keyword evidence="3" id="KW-1185">Reference proteome</keyword>